<organism evidence="2">
    <name type="scientific">Rosellinia necatrix</name>
    <name type="common">White root-rot fungus</name>
    <dbReference type="NCBI Taxonomy" id="77044"/>
    <lineage>
        <taxon>Eukaryota</taxon>
        <taxon>Fungi</taxon>
        <taxon>Dikarya</taxon>
        <taxon>Ascomycota</taxon>
        <taxon>Pezizomycotina</taxon>
        <taxon>Sordariomycetes</taxon>
        <taxon>Xylariomycetidae</taxon>
        <taxon>Xylariales</taxon>
        <taxon>Xylariaceae</taxon>
        <taxon>Rosellinia</taxon>
    </lineage>
</organism>
<name>A0A1W2TBS9_ROSNE</name>
<accession>A0A1W2TBS9</accession>
<evidence type="ECO:0000256" key="1">
    <source>
        <dbReference type="SAM" id="MobiDB-lite"/>
    </source>
</evidence>
<sequence length="223" mass="24629">MRDSLFDFSCGLGIPTVKDDPPLKVTLLVRIEHSNEGSAPEGHQNRQRGHRPKLREFKSKAHLFRSLTYPFTIRVGIKGKPLSSVIHDVERLYSTFPSYRPIAVGMERTGAHGWVCLESEAELDRFITEFHGRVFDGETWRAFADYDPLIHRTSSETTGSPRGRSSRAGCSTDEDGPTRLPHHRCGGGALDPPHSPARPSSSCLSSDSVVETGLGTAALRQVH</sequence>
<feature type="region of interest" description="Disordered" evidence="1">
    <location>
        <begin position="152"/>
        <end position="207"/>
    </location>
</feature>
<dbReference type="OrthoDB" id="4669781at2759"/>
<evidence type="ECO:0000313" key="3">
    <source>
        <dbReference type="Proteomes" id="UP000054516"/>
    </source>
</evidence>
<dbReference type="AlphaFoldDB" id="A0A1W2TBS9"/>
<proteinExistence type="predicted"/>
<keyword evidence="3" id="KW-1185">Reference proteome</keyword>
<dbReference type="Proteomes" id="UP000054516">
    <property type="component" value="Unassembled WGS sequence"/>
</dbReference>
<reference evidence="2" key="1">
    <citation type="submission" date="2016-03" db="EMBL/GenBank/DDBJ databases">
        <title>Draft genome sequence of Rosellinia necatrix.</title>
        <authorList>
            <person name="Kanematsu S."/>
        </authorList>
    </citation>
    <scope>NUCLEOTIDE SEQUENCE [LARGE SCALE GENOMIC DNA]</scope>
    <source>
        <strain evidence="2">W97</strain>
    </source>
</reference>
<dbReference type="EMBL" id="DF977455">
    <property type="protein sequence ID" value="GAP85379.2"/>
    <property type="molecule type" value="Genomic_DNA"/>
</dbReference>
<gene>
    <name evidence="2" type="ORF">SAMD00023353_1001340</name>
</gene>
<feature type="compositionally biased region" description="Low complexity" evidence="1">
    <location>
        <begin position="197"/>
        <end position="207"/>
    </location>
</feature>
<evidence type="ECO:0000313" key="2">
    <source>
        <dbReference type="EMBL" id="GAP85379.2"/>
    </source>
</evidence>
<protein>
    <submittedName>
        <fullName evidence="2">Uncharacterized protein</fullName>
    </submittedName>
</protein>